<organism evidence="2 3">
    <name type="scientific">Larinioides sclopetarius</name>
    <dbReference type="NCBI Taxonomy" id="280406"/>
    <lineage>
        <taxon>Eukaryota</taxon>
        <taxon>Metazoa</taxon>
        <taxon>Ecdysozoa</taxon>
        <taxon>Arthropoda</taxon>
        <taxon>Chelicerata</taxon>
        <taxon>Arachnida</taxon>
        <taxon>Araneae</taxon>
        <taxon>Araneomorphae</taxon>
        <taxon>Entelegynae</taxon>
        <taxon>Araneoidea</taxon>
        <taxon>Araneidae</taxon>
        <taxon>Larinioides</taxon>
    </lineage>
</organism>
<evidence type="ECO:0000313" key="2">
    <source>
        <dbReference type="EMBL" id="CAL1278410.1"/>
    </source>
</evidence>
<feature type="transmembrane region" description="Helical" evidence="1">
    <location>
        <begin position="148"/>
        <end position="171"/>
    </location>
</feature>
<keyword evidence="1" id="KW-1133">Transmembrane helix</keyword>
<gene>
    <name evidence="2" type="ORF">LARSCL_LOCUS9759</name>
</gene>
<evidence type="ECO:0000256" key="1">
    <source>
        <dbReference type="SAM" id="Phobius"/>
    </source>
</evidence>
<dbReference type="AlphaFoldDB" id="A0AAV2A2Y5"/>
<feature type="transmembrane region" description="Helical" evidence="1">
    <location>
        <begin position="66"/>
        <end position="86"/>
    </location>
</feature>
<keyword evidence="3" id="KW-1185">Reference proteome</keyword>
<reference evidence="2 3" key="1">
    <citation type="submission" date="2024-04" db="EMBL/GenBank/DDBJ databases">
        <authorList>
            <person name="Rising A."/>
            <person name="Reimegard J."/>
            <person name="Sonavane S."/>
            <person name="Akerstrom W."/>
            <person name="Nylinder S."/>
            <person name="Hedman E."/>
            <person name="Kallberg Y."/>
        </authorList>
    </citation>
    <scope>NUCLEOTIDE SEQUENCE [LARGE SCALE GENOMIC DNA]</scope>
</reference>
<proteinExistence type="predicted"/>
<feature type="transmembrane region" description="Helical" evidence="1">
    <location>
        <begin position="116"/>
        <end position="136"/>
    </location>
</feature>
<protein>
    <submittedName>
        <fullName evidence="2">Uncharacterized protein</fullName>
    </submittedName>
</protein>
<keyword evidence="1" id="KW-0472">Membrane</keyword>
<sequence>MTWFLKLQEAINTPIINVHPEKQPLHSQIIALKCYFVIGNLDFSPVNQRSLTLFLAFISQCFIQPYLPLNFFTIIFEPLLFALPFFQQNHEYVPSFVILTFCCFIHRALELAVDLCLIFSFLINIALTLSRNATYWNYRWELLVIAHVLYISGIEGLFNILMLLTCWSAFLQPVRRRLNVVFFTSFILLQIAGDLFGKKISLNAF</sequence>
<dbReference type="EMBL" id="CAXIEN010000112">
    <property type="protein sequence ID" value="CAL1278410.1"/>
    <property type="molecule type" value="Genomic_DNA"/>
</dbReference>
<accession>A0AAV2A2Y5</accession>
<keyword evidence="1" id="KW-0812">Transmembrane</keyword>
<comment type="caution">
    <text evidence="2">The sequence shown here is derived from an EMBL/GenBank/DDBJ whole genome shotgun (WGS) entry which is preliminary data.</text>
</comment>
<name>A0AAV2A2Y5_9ARAC</name>
<feature type="transmembrane region" description="Helical" evidence="1">
    <location>
        <begin position="178"/>
        <end position="197"/>
    </location>
</feature>
<evidence type="ECO:0000313" key="3">
    <source>
        <dbReference type="Proteomes" id="UP001497382"/>
    </source>
</evidence>
<dbReference type="Proteomes" id="UP001497382">
    <property type="component" value="Unassembled WGS sequence"/>
</dbReference>